<accession>A0A645GYW5</accession>
<proteinExistence type="predicted"/>
<dbReference type="EMBL" id="VSSQ01083675">
    <property type="protein sequence ID" value="MPN31928.1"/>
    <property type="molecule type" value="Genomic_DNA"/>
</dbReference>
<gene>
    <name evidence="1" type="ORF">SDC9_179403</name>
</gene>
<evidence type="ECO:0000313" key="1">
    <source>
        <dbReference type="EMBL" id="MPN31928.1"/>
    </source>
</evidence>
<comment type="caution">
    <text evidence="1">The sequence shown here is derived from an EMBL/GenBank/DDBJ whole genome shotgun (WGS) entry which is preliminary data.</text>
</comment>
<protein>
    <submittedName>
        <fullName evidence="1">Uncharacterized protein</fullName>
    </submittedName>
</protein>
<reference evidence="1" key="1">
    <citation type="submission" date="2019-08" db="EMBL/GenBank/DDBJ databases">
        <authorList>
            <person name="Kucharzyk K."/>
            <person name="Murdoch R.W."/>
            <person name="Higgins S."/>
            <person name="Loffler F."/>
        </authorList>
    </citation>
    <scope>NUCLEOTIDE SEQUENCE</scope>
</reference>
<organism evidence="1">
    <name type="scientific">bioreactor metagenome</name>
    <dbReference type="NCBI Taxonomy" id="1076179"/>
    <lineage>
        <taxon>unclassified sequences</taxon>
        <taxon>metagenomes</taxon>
        <taxon>ecological metagenomes</taxon>
    </lineage>
</organism>
<sequence>MQPVGLSAGTTIILSMPSFDSGGILYLNSIASPAVDIGSFPPILTVDKPTFLNCISTLGDTGPTIITFAGTFLPVGESLIISTKVSGKRLFGSVNINGAFIGKWIMGDAKSP</sequence>
<name>A0A645GYW5_9ZZZZ</name>
<dbReference type="AlphaFoldDB" id="A0A645GYW5"/>